<dbReference type="RefSeq" id="WP_094412197.1">
    <property type="nucleotide sequence ID" value="NZ_NOXV01000151.1"/>
</dbReference>
<feature type="chain" id="PRO_5012513553" description="Peptidase E" evidence="1">
    <location>
        <begin position="25"/>
        <end position="167"/>
    </location>
</feature>
<name>A0A255ZVP4_9FLAO</name>
<dbReference type="OrthoDB" id="5735516at2"/>
<reference evidence="2 3" key="1">
    <citation type="submission" date="2017-07" db="EMBL/GenBank/DDBJ databases">
        <title>Flavobacterium cyanobacteriorum sp. nov., isolated from cyanobacterial aggregates in a eutrophic lake.</title>
        <authorList>
            <person name="Cai H."/>
        </authorList>
    </citation>
    <scope>NUCLEOTIDE SEQUENCE [LARGE SCALE GENOMIC DNA]</scope>
    <source>
        <strain evidence="2 3">TH021</strain>
    </source>
</reference>
<sequence>MKAGLKHITVILICLGLTSAAAHKFYVAVFQLEYRPEKKVVQMTARIFVDDMEAALKKQFGKTFYIGQKHEVAGADEYLKKYLAGKIRVRLNGIAKPLNYLGKELEDDVLVCYYTLPAENPIKSIEVKNTTLFELFPDQQNIIHTNINRNKKSLLLTNDTEQGILDY</sequence>
<dbReference type="EMBL" id="NOXV01000151">
    <property type="protein sequence ID" value="OYQ44830.1"/>
    <property type="molecule type" value="Genomic_DNA"/>
</dbReference>
<feature type="signal peptide" evidence="1">
    <location>
        <begin position="1"/>
        <end position="24"/>
    </location>
</feature>
<dbReference type="Pfam" id="PF20420">
    <property type="entry name" value="DUF6702"/>
    <property type="match status" value="1"/>
</dbReference>
<accession>A0A255ZVP4</accession>
<proteinExistence type="predicted"/>
<organism evidence="2 3">
    <name type="scientific">Flavobacterium cyanobacteriorum</name>
    <dbReference type="NCBI Taxonomy" id="2022802"/>
    <lineage>
        <taxon>Bacteria</taxon>
        <taxon>Pseudomonadati</taxon>
        <taxon>Bacteroidota</taxon>
        <taxon>Flavobacteriia</taxon>
        <taxon>Flavobacteriales</taxon>
        <taxon>Flavobacteriaceae</taxon>
        <taxon>Flavobacterium</taxon>
    </lineage>
</organism>
<dbReference type="Proteomes" id="UP000216605">
    <property type="component" value="Unassembled WGS sequence"/>
</dbReference>
<evidence type="ECO:0000313" key="3">
    <source>
        <dbReference type="Proteomes" id="UP000216605"/>
    </source>
</evidence>
<dbReference type="InterPro" id="IPR046525">
    <property type="entry name" value="DUF6702"/>
</dbReference>
<evidence type="ECO:0008006" key="4">
    <source>
        <dbReference type="Google" id="ProtNLM"/>
    </source>
</evidence>
<keyword evidence="3" id="KW-1185">Reference proteome</keyword>
<comment type="caution">
    <text evidence="2">The sequence shown here is derived from an EMBL/GenBank/DDBJ whole genome shotgun (WGS) entry which is preliminary data.</text>
</comment>
<evidence type="ECO:0000313" key="2">
    <source>
        <dbReference type="EMBL" id="OYQ44830.1"/>
    </source>
</evidence>
<keyword evidence="1" id="KW-0732">Signal</keyword>
<dbReference type="AlphaFoldDB" id="A0A255ZVP4"/>
<gene>
    <name evidence="2" type="ORF">CHU92_02300</name>
</gene>
<evidence type="ECO:0000256" key="1">
    <source>
        <dbReference type="SAM" id="SignalP"/>
    </source>
</evidence>
<protein>
    <recommendedName>
        <fullName evidence="4">Peptidase E</fullName>
    </recommendedName>
</protein>